<keyword evidence="2" id="KW-0472">Membrane</keyword>
<dbReference type="InterPro" id="IPR033562">
    <property type="entry name" value="PLPL"/>
</dbReference>
<name>A0A6C0E490_9ZZZZ</name>
<dbReference type="GO" id="GO:0019433">
    <property type="term" value="P:triglyceride catabolic process"/>
    <property type="evidence" value="ECO:0007669"/>
    <property type="project" value="TreeGrafter"/>
</dbReference>
<dbReference type="EMBL" id="MN739735">
    <property type="protein sequence ID" value="QHT23946.1"/>
    <property type="molecule type" value="Genomic_DNA"/>
</dbReference>
<evidence type="ECO:0000256" key="2">
    <source>
        <dbReference type="SAM" id="Phobius"/>
    </source>
</evidence>
<dbReference type="GO" id="GO:0005811">
    <property type="term" value="C:lipid droplet"/>
    <property type="evidence" value="ECO:0007669"/>
    <property type="project" value="TreeGrafter"/>
</dbReference>
<accession>A0A6C0E490</accession>
<dbReference type="SUPFAM" id="SSF52151">
    <property type="entry name" value="FabD/lysophospholipase-like"/>
    <property type="match status" value="1"/>
</dbReference>
<evidence type="ECO:0000259" key="3">
    <source>
        <dbReference type="PROSITE" id="PS51635"/>
    </source>
</evidence>
<reference evidence="4" key="1">
    <citation type="journal article" date="2020" name="Nature">
        <title>Giant virus diversity and host interactions through global metagenomics.</title>
        <authorList>
            <person name="Schulz F."/>
            <person name="Roux S."/>
            <person name="Paez-Espino D."/>
            <person name="Jungbluth S."/>
            <person name="Walsh D.A."/>
            <person name="Denef V.J."/>
            <person name="McMahon K.D."/>
            <person name="Konstantinidis K.T."/>
            <person name="Eloe-Fadrosh E.A."/>
            <person name="Kyrpides N.C."/>
            <person name="Woyke T."/>
        </authorList>
    </citation>
    <scope>NUCLEOTIDE SEQUENCE</scope>
    <source>
        <strain evidence="4">GVMAG-M-3300023179-132</strain>
    </source>
</reference>
<proteinExistence type="predicted"/>
<feature type="domain" description="PNPLA" evidence="3">
    <location>
        <begin position="27"/>
        <end position="185"/>
    </location>
</feature>
<evidence type="ECO:0000313" key="4">
    <source>
        <dbReference type="EMBL" id="QHT23946.1"/>
    </source>
</evidence>
<dbReference type="Gene3D" id="3.40.1090.10">
    <property type="entry name" value="Cytosolic phospholipase A2 catalytic domain"/>
    <property type="match status" value="1"/>
</dbReference>
<dbReference type="GO" id="GO:0055088">
    <property type="term" value="P:lipid homeostasis"/>
    <property type="evidence" value="ECO:0007669"/>
    <property type="project" value="TreeGrafter"/>
</dbReference>
<organism evidence="4">
    <name type="scientific">viral metagenome</name>
    <dbReference type="NCBI Taxonomy" id="1070528"/>
    <lineage>
        <taxon>unclassified sequences</taxon>
        <taxon>metagenomes</taxon>
        <taxon>organismal metagenomes</taxon>
    </lineage>
</organism>
<dbReference type="PROSITE" id="PS51635">
    <property type="entry name" value="PNPLA"/>
    <property type="match status" value="1"/>
</dbReference>
<dbReference type="Pfam" id="PF01734">
    <property type="entry name" value="Patatin"/>
    <property type="match status" value="1"/>
</dbReference>
<sequence length="309" mass="36097">MIQEYVNRLVNDVDNLQSTSDPIQIDLILEGGVFNGSYLVGALYFLREMENRKYIKINRISGCSIGSVLAFLYLINGLDSSADLYDKVYKKIKQTNTLECVKDLKTMLHDLIDKKEDICKIVNNRLFITYHNLSKQTKPVKSVFRDIDDIIDTIIRSCFVPLLIDGNLTYKKKYIDGIIPFVFEPNTDHGLNKILYLNICGYDRFTHIFNVKNESSNFHRMMTGVLDVHDFYIKQQNNNMCSYVDEFSIKHNITYAIKRTLEKIIVFFINILVYLQGIVPAYCYDTFICKFIYKTAKDFCKMYIETYCI</sequence>
<evidence type="ECO:0000256" key="1">
    <source>
        <dbReference type="ARBA" id="ARBA00023098"/>
    </source>
</evidence>
<dbReference type="AlphaFoldDB" id="A0A6C0E490"/>
<feature type="transmembrane region" description="Helical" evidence="2">
    <location>
        <begin position="264"/>
        <end position="284"/>
    </location>
</feature>
<protein>
    <recommendedName>
        <fullName evidence="3">PNPLA domain-containing protein</fullName>
    </recommendedName>
</protein>
<dbReference type="GO" id="GO:0016020">
    <property type="term" value="C:membrane"/>
    <property type="evidence" value="ECO:0007669"/>
    <property type="project" value="TreeGrafter"/>
</dbReference>
<keyword evidence="1" id="KW-0443">Lipid metabolism</keyword>
<feature type="transmembrane region" description="Helical" evidence="2">
    <location>
        <begin position="27"/>
        <end position="45"/>
    </location>
</feature>
<keyword evidence="2" id="KW-1133">Transmembrane helix</keyword>
<keyword evidence="2" id="KW-0812">Transmembrane</keyword>
<dbReference type="InterPro" id="IPR002641">
    <property type="entry name" value="PNPLA_dom"/>
</dbReference>
<dbReference type="GO" id="GO:0005737">
    <property type="term" value="C:cytoplasm"/>
    <property type="evidence" value="ECO:0007669"/>
    <property type="project" value="TreeGrafter"/>
</dbReference>
<dbReference type="PANTHER" id="PTHR12406">
    <property type="entry name" value="CALCIUM-INDEPENDENT PHOSPHOLIPASE A2 IPLA2 -RELATED"/>
    <property type="match status" value="1"/>
</dbReference>
<dbReference type="PANTHER" id="PTHR12406:SF7">
    <property type="entry name" value="PATATIN-LIKE PHOSPHOLIPASE DOMAIN-CONTAINING PROTEIN 4"/>
    <property type="match status" value="1"/>
</dbReference>
<dbReference type="GO" id="GO:0004806">
    <property type="term" value="F:triacylglycerol lipase activity"/>
    <property type="evidence" value="ECO:0007669"/>
    <property type="project" value="TreeGrafter"/>
</dbReference>
<dbReference type="InterPro" id="IPR016035">
    <property type="entry name" value="Acyl_Trfase/lysoPLipase"/>
</dbReference>